<evidence type="ECO:0000256" key="5">
    <source>
        <dbReference type="ARBA" id="ARBA00048391"/>
    </source>
</evidence>
<dbReference type="InterPro" id="IPR004556">
    <property type="entry name" value="HemK-like"/>
</dbReference>
<keyword evidence="8" id="KW-1185">Reference proteome</keyword>
<evidence type="ECO:0000256" key="2">
    <source>
        <dbReference type="ARBA" id="ARBA00022603"/>
    </source>
</evidence>
<dbReference type="PANTHER" id="PTHR18895">
    <property type="entry name" value="HEMK METHYLTRANSFERASE"/>
    <property type="match status" value="1"/>
</dbReference>
<dbReference type="CDD" id="cd02440">
    <property type="entry name" value="AdoMet_MTases"/>
    <property type="match status" value="1"/>
</dbReference>
<keyword evidence="4" id="KW-0949">S-adenosyl-L-methionine</keyword>
<dbReference type="EC" id="2.1.1.297" evidence="1"/>
<accession>A0A6G9YJL7</accession>
<evidence type="ECO:0000313" key="7">
    <source>
        <dbReference type="EMBL" id="QIS13257.1"/>
    </source>
</evidence>
<proteinExistence type="predicted"/>
<dbReference type="EMBL" id="CP046172">
    <property type="protein sequence ID" value="QIS13257.1"/>
    <property type="molecule type" value="Genomic_DNA"/>
</dbReference>
<dbReference type="NCBIfam" id="TIGR00536">
    <property type="entry name" value="hemK_fam"/>
    <property type="match status" value="1"/>
</dbReference>
<dbReference type="SUPFAM" id="SSF53335">
    <property type="entry name" value="S-adenosyl-L-methionine-dependent methyltransferases"/>
    <property type="match status" value="1"/>
</dbReference>
<comment type="catalytic activity">
    <reaction evidence="5">
        <text>L-glutaminyl-[peptide chain release factor] + S-adenosyl-L-methionine = N(5)-methyl-L-glutaminyl-[peptide chain release factor] + S-adenosyl-L-homocysteine + H(+)</text>
        <dbReference type="Rhea" id="RHEA:42896"/>
        <dbReference type="Rhea" id="RHEA-COMP:10271"/>
        <dbReference type="Rhea" id="RHEA-COMP:10272"/>
        <dbReference type="ChEBI" id="CHEBI:15378"/>
        <dbReference type="ChEBI" id="CHEBI:30011"/>
        <dbReference type="ChEBI" id="CHEBI:57856"/>
        <dbReference type="ChEBI" id="CHEBI:59789"/>
        <dbReference type="ChEBI" id="CHEBI:61891"/>
        <dbReference type="EC" id="2.1.1.297"/>
    </reaction>
</comment>
<dbReference type="InterPro" id="IPR050320">
    <property type="entry name" value="N5-glutamine_MTase"/>
</dbReference>
<dbReference type="GO" id="GO:0102559">
    <property type="term" value="F:peptide chain release factor N(5)-glutamine methyltransferase activity"/>
    <property type="evidence" value="ECO:0007669"/>
    <property type="project" value="UniProtKB-EC"/>
</dbReference>
<dbReference type="Gene3D" id="3.40.50.150">
    <property type="entry name" value="Vaccinia Virus protein VP39"/>
    <property type="match status" value="1"/>
</dbReference>
<dbReference type="Pfam" id="PF05175">
    <property type="entry name" value="MTS"/>
    <property type="match status" value="1"/>
</dbReference>
<dbReference type="GO" id="GO:0032259">
    <property type="term" value="P:methylation"/>
    <property type="evidence" value="ECO:0007669"/>
    <property type="project" value="UniProtKB-KW"/>
</dbReference>
<evidence type="ECO:0000256" key="1">
    <source>
        <dbReference type="ARBA" id="ARBA00012771"/>
    </source>
</evidence>
<dbReference type="NCBIfam" id="TIGR03704">
    <property type="entry name" value="PrmC_rel_meth"/>
    <property type="match status" value="1"/>
</dbReference>
<evidence type="ECO:0000313" key="8">
    <source>
        <dbReference type="Proteomes" id="UP000503540"/>
    </source>
</evidence>
<evidence type="ECO:0000256" key="4">
    <source>
        <dbReference type="ARBA" id="ARBA00022691"/>
    </source>
</evidence>
<dbReference type="InterPro" id="IPR022446">
    <property type="entry name" value="MeTrfrase_put"/>
</dbReference>
<keyword evidence="3" id="KW-0808">Transferase</keyword>
<protein>
    <recommendedName>
        <fullName evidence="1">peptide chain release factor N(5)-glutamine methyltransferase</fullName>
        <ecNumber evidence="1">2.1.1.297</ecNumber>
    </recommendedName>
</protein>
<dbReference type="InterPro" id="IPR029063">
    <property type="entry name" value="SAM-dependent_MTases_sf"/>
</dbReference>
<organism evidence="7 8">
    <name type="scientific">Nocardia arthritidis</name>
    <dbReference type="NCBI Taxonomy" id="228602"/>
    <lineage>
        <taxon>Bacteria</taxon>
        <taxon>Bacillati</taxon>
        <taxon>Actinomycetota</taxon>
        <taxon>Actinomycetes</taxon>
        <taxon>Mycobacteriales</taxon>
        <taxon>Nocardiaceae</taxon>
        <taxon>Nocardia</taxon>
    </lineage>
</organism>
<evidence type="ECO:0000259" key="6">
    <source>
        <dbReference type="Pfam" id="PF05175"/>
    </source>
</evidence>
<sequence>MMSTDDAAVVARLRAAGCVFAEDEARLLIEAAATGAELESLVAQRVSGTPLEYLVGWAEFRKLRVAVAPGVFVPRRRTALLVDEAVAAVTGRTEVVAVDLCCGSGALGMAFTTELEGIRVELVASDIEPAAVDCARRNLEPLGGRVYQGDLFAALPRELAGRIDILLANVPYVPTAAIADMPPEARDYEPRITLDGGDDGLAVFRRVAAAAPDWLAPGGKVFVEAGAAQVESAAAYLERCGLTARVAESDEYYATAVIGTRPNQ</sequence>
<gene>
    <name evidence="7" type="ORF">F5544_27015</name>
</gene>
<dbReference type="RefSeq" id="WP_167475817.1">
    <property type="nucleotide sequence ID" value="NZ_CP046172.1"/>
</dbReference>
<dbReference type="AlphaFoldDB" id="A0A6G9YJL7"/>
<name>A0A6G9YJL7_9NOCA</name>
<dbReference type="InterPro" id="IPR007848">
    <property type="entry name" value="Small_mtfrase_dom"/>
</dbReference>
<evidence type="ECO:0000256" key="3">
    <source>
        <dbReference type="ARBA" id="ARBA00022679"/>
    </source>
</evidence>
<reference evidence="7 8" key="1">
    <citation type="journal article" date="2019" name="ACS Chem. Biol.">
        <title>Identification and Mobilization of a Cryptic Antibiotic Biosynthesis Gene Locus from a Human-Pathogenic Nocardia Isolate.</title>
        <authorList>
            <person name="Herisse M."/>
            <person name="Ishida K."/>
            <person name="Porter J.L."/>
            <person name="Howden B."/>
            <person name="Hertweck C."/>
            <person name="Stinear T.P."/>
            <person name="Pidot S.J."/>
        </authorList>
    </citation>
    <scope>NUCLEOTIDE SEQUENCE [LARGE SCALE GENOMIC DNA]</scope>
    <source>
        <strain evidence="7 8">AUSMDU00012717</strain>
    </source>
</reference>
<dbReference type="KEGG" id="nah:F5544_27015"/>
<feature type="domain" description="Methyltransferase small" evidence="6">
    <location>
        <begin position="67"/>
        <end position="173"/>
    </location>
</feature>
<dbReference type="Proteomes" id="UP000503540">
    <property type="component" value="Chromosome"/>
</dbReference>
<keyword evidence="2" id="KW-0489">Methyltransferase</keyword>
<dbReference type="PANTHER" id="PTHR18895:SF74">
    <property type="entry name" value="MTRF1L RELEASE FACTOR GLUTAMINE METHYLTRANSFERASE"/>
    <property type="match status" value="1"/>
</dbReference>